<gene>
    <name evidence="1" type="ORF">PR048_021505</name>
</gene>
<sequence>MCSDISSLVLFSLSRWHVIPAGREPMFMASCGLAVPFRSAALPKWGTSRTVHRYEQCKARETWQRCTAWDTLLYIRHGSQGPREATFQGIQIEEIGKEHEDQKIQKGMNIMPAVDGFGDLTSSSVSYEEFVTMDDDVVVCGEKTDAEIVAEVVSSRVQSNGSSDEENEPLELPVQPLPTSVETMEYISMSYGEYVTSRVAFRQGTKSGTARTIFHFGETTLTDLPE</sequence>
<dbReference type="Proteomes" id="UP001159363">
    <property type="component" value="Chromosome 7"/>
</dbReference>
<accession>A0ABQ9GYF5</accession>
<protein>
    <submittedName>
        <fullName evidence="1">Uncharacterized protein</fullName>
    </submittedName>
</protein>
<name>A0ABQ9GYF5_9NEOP</name>
<organism evidence="1 2">
    <name type="scientific">Dryococelus australis</name>
    <dbReference type="NCBI Taxonomy" id="614101"/>
    <lineage>
        <taxon>Eukaryota</taxon>
        <taxon>Metazoa</taxon>
        <taxon>Ecdysozoa</taxon>
        <taxon>Arthropoda</taxon>
        <taxon>Hexapoda</taxon>
        <taxon>Insecta</taxon>
        <taxon>Pterygota</taxon>
        <taxon>Neoptera</taxon>
        <taxon>Polyneoptera</taxon>
        <taxon>Phasmatodea</taxon>
        <taxon>Verophasmatodea</taxon>
        <taxon>Anareolatae</taxon>
        <taxon>Phasmatidae</taxon>
        <taxon>Eurycanthinae</taxon>
        <taxon>Dryococelus</taxon>
    </lineage>
</organism>
<evidence type="ECO:0000313" key="1">
    <source>
        <dbReference type="EMBL" id="KAJ8877053.1"/>
    </source>
</evidence>
<comment type="caution">
    <text evidence="1">The sequence shown here is derived from an EMBL/GenBank/DDBJ whole genome shotgun (WGS) entry which is preliminary data.</text>
</comment>
<evidence type="ECO:0000313" key="2">
    <source>
        <dbReference type="Proteomes" id="UP001159363"/>
    </source>
</evidence>
<proteinExistence type="predicted"/>
<reference evidence="1 2" key="1">
    <citation type="submission" date="2023-02" db="EMBL/GenBank/DDBJ databases">
        <title>LHISI_Scaffold_Assembly.</title>
        <authorList>
            <person name="Stuart O.P."/>
            <person name="Cleave R."/>
            <person name="Magrath M.J.L."/>
            <person name="Mikheyev A.S."/>
        </authorList>
    </citation>
    <scope>NUCLEOTIDE SEQUENCE [LARGE SCALE GENOMIC DNA]</scope>
    <source>
        <strain evidence="1">Daus_M_001</strain>
        <tissue evidence="1">Leg muscle</tissue>
    </source>
</reference>
<keyword evidence="2" id="KW-1185">Reference proteome</keyword>
<dbReference type="EMBL" id="JARBHB010000008">
    <property type="protein sequence ID" value="KAJ8877053.1"/>
    <property type="molecule type" value="Genomic_DNA"/>
</dbReference>